<comment type="caution">
    <text evidence="4">The sequence shown here is derived from an EMBL/GenBank/DDBJ whole genome shotgun (WGS) entry which is preliminary data.</text>
</comment>
<evidence type="ECO:0000256" key="2">
    <source>
        <dbReference type="ARBA" id="ARBA00023315"/>
    </source>
</evidence>
<organism evidence="4 5">
    <name type="scientific">Haladaptatus pallidirubidus</name>
    <dbReference type="NCBI Taxonomy" id="1008152"/>
    <lineage>
        <taxon>Archaea</taxon>
        <taxon>Methanobacteriati</taxon>
        <taxon>Methanobacteriota</taxon>
        <taxon>Stenosarchaea group</taxon>
        <taxon>Halobacteria</taxon>
        <taxon>Halobacteriales</taxon>
        <taxon>Haladaptataceae</taxon>
        <taxon>Haladaptatus</taxon>
    </lineage>
</organism>
<dbReference type="InterPro" id="IPR016181">
    <property type="entry name" value="Acyl_CoA_acyltransferase"/>
</dbReference>
<reference evidence="4 5" key="1">
    <citation type="journal article" date="2019" name="Int. J. Syst. Evol. Microbiol.">
        <title>The Global Catalogue of Microorganisms (GCM) 10K type strain sequencing project: providing services to taxonomists for standard genome sequencing and annotation.</title>
        <authorList>
            <consortium name="The Broad Institute Genomics Platform"/>
            <consortium name="The Broad Institute Genome Sequencing Center for Infectious Disease"/>
            <person name="Wu L."/>
            <person name="Ma J."/>
        </authorList>
    </citation>
    <scope>NUCLEOTIDE SEQUENCE [LARGE SCALE GENOMIC DNA]</scope>
    <source>
        <strain evidence="4 5">JCM 17504</strain>
    </source>
</reference>
<dbReference type="Proteomes" id="UP001501729">
    <property type="component" value="Unassembled WGS sequence"/>
</dbReference>
<proteinExistence type="predicted"/>
<protein>
    <recommendedName>
        <fullName evidence="3">N-acetyltransferase domain-containing protein</fullName>
    </recommendedName>
</protein>
<evidence type="ECO:0000313" key="5">
    <source>
        <dbReference type="Proteomes" id="UP001501729"/>
    </source>
</evidence>
<dbReference type="InterPro" id="IPR050832">
    <property type="entry name" value="Bact_Acetyltransf"/>
</dbReference>
<sequence length="167" mass="18513">METRDVTASDIPAIRRVSSEAVNAAYEFLPEKEREATVRERFSDQRLQTALGDDDVILIAAVSDGELVGYAHVEAISRVDAVGEAALRGIYVVPNRWQTGVGTALLEAVEKAVHERGFTQLSVAVLIDNGRAKQFFESNGFERVEERVEDLFTGGTAYQQVYYHDFA</sequence>
<dbReference type="GO" id="GO:0016747">
    <property type="term" value="F:acyltransferase activity, transferring groups other than amino-acyl groups"/>
    <property type="evidence" value="ECO:0007669"/>
    <property type="project" value="InterPro"/>
</dbReference>
<dbReference type="Pfam" id="PF00583">
    <property type="entry name" value="Acetyltransf_1"/>
    <property type="match status" value="1"/>
</dbReference>
<dbReference type="GeneID" id="68611959"/>
<dbReference type="PROSITE" id="PS51186">
    <property type="entry name" value="GNAT"/>
    <property type="match status" value="1"/>
</dbReference>
<evidence type="ECO:0000313" key="4">
    <source>
        <dbReference type="EMBL" id="GAA5045586.1"/>
    </source>
</evidence>
<keyword evidence="2" id="KW-0012">Acyltransferase</keyword>
<dbReference type="PANTHER" id="PTHR43877">
    <property type="entry name" value="AMINOALKYLPHOSPHONATE N-ACETYLTRANSFERASE-RELATED-RELATED"/>
    <property type="match status" value="1"/>
</dbReference>
<dbReference type="PANTHER" id="PTHR43877:SF1">
    <property type="entry name" value="ACETYLTRANSFERASE"/>
    <property type="match status" value="1"/>
</dbReference>
<name>A0AAV3UEC2_9EURY</name>
<evidence type="ECO:0000256" key="1">
    <source>
        <dbReference type="ARBA" id="ARBA00022679"/>
    </source>
</evidence>
<keyword evidence="1" id="KW-0808">Transferase</keyword>
<dbReference type="AlphaFoldDB" id="A0AAV3UEC2"/>
<feature type="domain" description="N-acetyltransferase" evidence="3">
    <location>
        <begin position="1"/>
        <end position="167"/>
    </location>
</feature>
<gene>
    <name evidence="4" type="ORF">GCM10025751_13730</name>
</gene>
<dbReference type="CDD" id="cd04301">
    <property type="entry name" value="NAT_SF"/>
    <property type="match status" value="1"/>
</dbReference>
<accession>A0AAV3UEC2</accession>
<dbReference type="InterPro" id="IPR000182">
    <property type="entry name" value="GNAT_dom"/>
</dbReference>
<dbReference type="SUPFAM" id="SSF55729">
    <property type="entry name" value="Acyl-CoA N-acyltransferases (Nat)"/>
    <property type="match status" value="1"/>
</dbReference>
<keyword evidence="5" id="KW-1185">Reference proteome</keyword>
<dbReference type="Gene3D" id="3.40.630.30">
    <property type="match status" value="1"/>
</dbReference>
<dbReference type="RefSeq" id="WP_227776157.1">
    <property type="nucleotide sequence ID" value="NZ_BAABKX010000001.1"/>
</dbReference>
<dbReference type="EMBL" id="BAABKX010000001">
    <property type="protein sequence ID" value="GAA5045586.1"/>
    <property type="molecule type" value="Genomic_DNA"/>
</dbReference>
<evidence type="ECO:0000259" key="3">
    <source>
        <dbReference type="PROSITE" id="PS51186"/>
    </source>
</evidence>